<dbReference type="InterPro" id="IPR050109">
    <property type="entry name" value="HTH-type_TetR-like_transc_reg"/>
</dbReference>
<accession>A0A345P8Q7</accession>
<evidence type="ECO:0000313" key="7">
    <source>
        <dbReference type="Proteomes" id="UP000253940"/>
    </source>
</evidence>
<dbReference type="PANTHER" id="PTHR30055">
    <property type="entry name" value="HTH-TYPE TRANSCRIPTIONAL REGULATOR RUTR"/>
    <property type="match status" value="1"/>
</dbReference>
<dbReference type="PROSITE" id="PS50977">
    <property type="entry name" value="HTH_TETR_2"/>
    <property type="match status" value="1"/>
</dbReference>
<dbReference type="GO" id="GO:0003700">
    <property type="term" value="F:DNA-binding transcription factor activity"/>
    <property type="evidence" value="ECO:0007669"/>
    <property type="project" value="TreeGrafter"/>
</dbReference>
<keyword evidence="2 4" id="KW-0238">DNA-binding</keyword>
<dbReference type="GO" id="GO:0000976">
    <property type="term" value="F:transcription cis-regulatory region binding"/>
    <property type="evidence" value="ECO:0007669"/>
    <property type="project" value="TreeGrafter"/>
</dbReference>
<dbReference type="InterPro" id="IPR001647">
    <property type="entry name" value="HTH_TetR"/>
</dbReference>
<organism evidence="6 7">
    <name type="scientific">Aquirhabdus parva</name>
    <dbReference type="NCBI Taxonomy" id="2283318"/>
    <lineage>
        <taxon>Bacteria</taxon>
        <taxon>Pseudomonadati</taxon>
        <taxon>Pseudomonadota</taxon>
        <taxon>Gammaproteobacteria</taxon>
        <taxon>Moraxellales</taxon>
        <taxon>Moraxellaceae</taxon>
        <taxon>Aquirhabdus</taxon>
    </lineage>
</organism>
<dbReference type="InterPro" id="IPR009057">
    <property type="entry name" value="Homeodomain-like_sf"/>
</dbReference>
<protein>
    <submittedName>
        <fullName evidence="6">TetR/AcrR family transcriptional regulator</fullName>
    </submittedName>
</protein>
<evidence type="ECO:0000256" key="4">
    <source>
        <dbReference type="PROSITE-ProRule" id="PRU00335"/>
    </source>
</evidence>
<dbReference type="OrthoDB" id="5816932at2"/>
<dbReference type="AlphaFoldDB" id="A0A345P8Q7"/>
<evidence type="ECO:0000256" key="2">
    <source>
        <dbReference type="ARBA" id="ARBA00023125"/>
    </source>
</evidence>
<feature type="DNA-binding region" description="H-T-H motif" evidence="4">
    <location>
        <begin position="34"/>
        <end position="53"/>
    </location>
</feature>
<dbReference type="RefSeq" id="WP_114899774.1">
    <property type="nucleotide sequence ID" value="NZ_CP031222.1"/>
</dbReference>
<evidence type="ECO:0000259" key="5">
    <source>
        <dbReference type="PROSITE" id="PS50977"/>
    </source>
</evidence>
<dbReference type="Proteomes" id="UP000253940">
    <property type="component" value="Chromosome"/>
</dbReference>
<dbReference type="PRINTS" id="PR00455">
    <property type="entry name" value="HTHTETR"/>
</dbReference>
<dbReference type="Pfam" id="PF00440">
    <property type="entry name" value="TetR_N"/>
    <property type="match status" value="1"/>
</dbReference>
<dbReference type="EMBL" id="CP031222">
    <property type="protein sequence ID" value="AXI03666.1"/>
    <property type="molecule type" value="Genomic_DNA"/>
</dbReference>
<dbReference type="Gene3D" id="1.10.357.10">
    <property type="entry name" value="Tetracycline Repressor, domain 2"/>
    <property type="match status" value="1"/>
</dbReference>
<reference evidence="6 7" key="1">
    <citation type="submission" date="2018-07" db="EMBL/GenBank/DDBJ databases">
        <title>Genome sequencing of Moraxellaceae gen. HYN0046.</title>
        <authorList>
            <person name="Kim M."/>
            <person name="Yi H."/>
        </authorList>
    </citation>
    <scope>NUCLEOTIDE SEQUENCE [LARGE SCALE GENOMIC DNA]</scope>
    <source>
        <strain evidence="6 7">HYN0046</strain>
    </source>
</reference>
<name>A0A345P8Q7_9GAMM</name>
<dbReference type="FunFam" id="1.10.10.60:FF:000141">
    <property type="entry name" value="TetR family transcriptional regulator"/>
    <property type="match status" value="1"/>
</dbReference>
<evidence type="ECO:0000256" key="1">
    <source>
        <dbReference type="ARBA" id="ARBA00023015"/>
    </source>
</evidence>
<evidence type="ECO:0000256" key="3">
    <source>
        <dbReference type="ARBA" id="ARBA00023163"/>
    </source>
</evidence>
<keyword evidence="1" id="KW-0805">Transcription regulation</keyword>
<keyword evidence="7" id="KW-1185">Reference proteome</keyword>
<feature type="domain" description="HTH tetR-type" evidence="5">
    <location>
        <begin position="11"/>
        <end position="71"/>
    </location>
</feature>
<keyword evidence="3" id="KW-0804">Transcription</keyword>
<dbReference type="PANTHER" id="PTHR30055:SF234">
    <property type="entry name" value="HTH-TYPE TRANSCRIPTIONAL REGULATOR BETI"/>
    <property type="match status" value="1"/>
</dbReference>
<dbReference type="SUPFAM" id="SSF46689">
    <property type="entry name" value="Homeodomain-like"/>
    <property type="match status" value="1"/>
</dbReference>
<gene>
    <name evidence="6" type="ORF">HYN46_13010</name>
</gene>
<sequence length="181" mass="20504">MAKNKRPQERQEKLDEIVATARQLFIEEGFESTSMSRLAAAAGIAPNTIYWYFKDKDDVLATVLTEVLQAQWLAYITAVLPKPIDKLLWLVARLQESSKLITTVHSRLQSSPAINLWHDNFHRMGEALLRSELQAHDVAEADVGALATVLVFVIEGLLVHEHSLEEKRRICETLLRQFGIS</sequence>
<proteinExistence type="predicted"/>
<dbReference type="KEGG" id="mbah:HYN46_13010"/>
<evidence type="ECO:0000313" key="6">
    <source>
        <dbReference type="EMBL" id="AXI03666.1"/>
    </source>
</evidence>